<keyword evidence="2" id="KW-1185">Reference proteome</keyword>
<accession>A0ABN5TRJ9</accession>
<gene>
    <name evidence="1" type="ORF">STH12_00987</name>
</gene>
<proteinExistence type="predicted"/>
<evidence type="ECO:0000313" key="1">
    <source>
        <dbReference type="EMBL" id="AZQ10123.1"/>
    </source>
</evidence>
<sequence>MTLVDHTVMSDNLLLIGFLVDEFFGLSPRDKESEEIFKAIISDVEAMATLVNGKVFHQVYFKKFRELCSLIGEGVIVNCIKRGDAVSDVAFRFGVSSIHVYRICKRNKLKVPKVGKEKEGICEIINEIESNILSIMLADGFSLNQAKREMDILNKSICRI</sequence>
<evidence type="ECO:0008006" key="3">
    <source>
        <dbReference type="Google" id="ProtNLM"/>
    </source>
</evidence>
<dbReference type="EMBL" id="CP020373">
    <property type="protein sequence ID" value="AZQ10123.1"/>
    <property type="molecule type" value="Genomic_DNA"/>
</dbReference>
<evidence type="ECO:0000313" key="2">
    <source>
        <dbReference type="Proteomes" id="UP000278437"/>
    </source>
</evidence>
<reference evidence="2" key="1">
    <citation type="submission" date="2017-03" db="EMBL/GenBank/DDBJ databases">
        <title>Full genome sequence of a non-lethal Shewanella isolate that potentiates virulence of Vibio parahaemolyticus causing acute hepatopancreatic necrosis disease (AHPND) in shrimp.</title>
        <authorList>
            <person name="Prachumwat A."/>
            <person name="Sritunyalucksana K."/>
        </authorList>
    </citation>
    <scope>NUCLEOTIDE SEQUENCE [LARGE SCALE GENOMIC DNA]</scope>
    <source>
        <strain evidence="2">TH2012</strain>
    </source>
</reference>
<dbReference type="Proteomes" id="UP000278437">
    <property type="component" value="Chromosome"/>
</dbReference>
<name>A0ABN5TRJ9_9GAMM</name>
<protein>
    <recommendedName>
        <fullName evidence="3">Mor transcription activator family protein</fullName>
    </recommendedName>
</protein>
<organism evidence="1 2">
    <name type="scientific">Shewanella khirikhana</name>
    <dbReference type="NCBI Taxonomy" id="1965282"/>
    <lineage>
        <taxon>Bacteria</taxon>
        <taxon>Pseudomonadati</taxon>
        <taxon>Pseudomonadota</taxon>
        <taxon>Gammaproteobacteria</taxon>
        <taxon>Alteromonadales</taxon>
        <taxon>Shewanellaceae</taxon>
        <taxon>Shewanella</taxon>
    </lineage>
</organism>